<sequence length="431" mass="49558">MPSLRTQNRGTERPSSESLKTQESLKQDQLRHKCLRQIEDHKELPQDSFNFLVELLRNDSLTGLPIQPSNNVDTKPFDYAISDFLAPLYHHKTDQWAVLYVSFQYLRKENRGKGVITAQHYDLDPRRRQGRHTEVGGKIRSWVKQRPGSNVELRFTREVGPTVPQSSQNVTGMYAVMGAMDFSARRSIQSKDKFWSGDRVETIKTALQATRSRHPTPGVTPGRRGSSVCSTGNGAEDMRTPARTPKNGARIGLELPSYDKLDAFQTQTPGTENPKRQRTDSAEPVAFDNKKDELEECQAERASRAREHEECEKACIELDIKINDDEHRVKKWLSEFPQSLKFAIDTEQTASWKRKAGESLDFANQVFSELEGVVDRVSEEGKVLEEWVKMAYMRKEFVEMKERHLEDHQALLWRFEGDDWEKQFDKGPGNM</sequence>
<reference evidence="2 3" key="1">
    <citation type="submission" date="2020-01" db="EMBL/GenBank/DDBJ databases">
        <title>Identification and distribution of gene clusters putatively required for synthesis of sphingolipid metabolism inhibitors in phylogenetically diverse species of the filamentous fungus Fusarium.</title>
        <authorList>
            <person name="Kim H.-S."/>
            <person name="Busman M."/>
            <person name="Brown D.W."/>
            <person name="Divon H."/>
            <person name="Uhlig S."/>
            <person name="Proctor R.H."/>
        </authorList>
    </citation>
    <scope>NUCLEOTIDE SEQUENCE [LARGE SCALE GENOMIC DNA]</scope>
    <source>
        <strain evidence="2 3">NRRL 13308</strain>
    </source>
</reference>
<dbReference type="AlphaFoldDB" id="A0A8H4JV15"/>
<protein>
    <submittedName>
        <fullName evidence="2">Uncharacterized protein</fullName>
    </submittedName>
</protein>
<name>A0A8H4JV15_9HYPO</name>
<comment type="caution">
    <text evidence="2">The sequence shown here is derived from an EMBL/GenBank/DDBJ whole genome shotgun (WGS) entry which is preliminary data.</text>
</comment>
<accession>A0A8H4JV15</accession>
<feature type="region of interest" description="Disordered" evidence="1">
    <location>
        <begin position="211"/>
        <end position="249"/>
    </location>
</feature>
<dbReference type="EMBL" id="JAADJF010000127">
    <property type="protein sequence ID" value="KAF4437578.1"/>
    <property type="molecule type" value="Genomic_DNA"/>
</dbReference>
<organism evidence="2 3">
    <name type="scientific">Fusarium acutatum</name>
    <dbReference type="NCBI Taxonomy" id="78861"/>
    <lineage>
        <taxon>Eukaryota</taxon>
        <taxon>Fungi</taxon>
        <taxon>Dikarya</taxon>
        <taxon>Ascomycota</taxon>
        <taxon>Pezizomycotina</taxon>
        <taxon>Sordariomycetes</taxon>
        <taxon>Hypocreomycetidae</taxon>
        <taxon>Hypocreales</taxon>
        <taxon>Nectriaceae</taxon>
        <taxon>Fusarium</taxon>
        <taxon>Fusarium fujikuroi species complex</taxon>
    </lineage>
</organism>
<dbReference type="OrthoDB" id="5037593at2759"/>
<gene>
    <name evidence="2" type="ORF">FACUT_5510</name>
</gene>
<dbReference type="Proteomes" id="UP000536711">
    <property type="component" value="Unassembled WGS sequence"/>
</dbReference>
<feature type="region of interest" description="Disordered" evidence="1">
    <location>
        <begin position="1"/>
        <end position="26"/>
    </location>
</feature>
<proteinExistence type="predicted"/>
<evidence type="ECO:0000313" key="3">
    <source>
        <dbReference type="Proteomes" id="UP000536711"/>
    </source>
</evidence>
<evidence type="ECO:0000256" key="1">
    <source>
        <dbReference type="SAM" id="MobiDB-lite"/>
    </source>
</evidence>
<keyword evidence="3" id="KW-1185">Reference proteome</keyword>
<evidence type="ECO:0000313" key="2">
    <source>
        <dbReference type="EMBL" id="KAF4437578.1"/>
    </source>
</evidence>